<dbReference type="InterPro" id="IPR017746">
    <property type="entry name" value="Cellulose_synthase_operon_BcsQ"/>
</dbReference>
<dbReference type="GO" id="GO:0005829">
    <property type="term" value="C:cytosol"/>
    <property type="evidence" value="ECO:0007669"/>
    <property type="project" value="TreeGrafter"/>
</dbReference>
<dbReference type="PANTHER" id="PTHR43384:SF11">
    <property type="entry name" value="SEPTUM SITE DETERMINING PROTEIN"/>
    <property type="match status" value="1"/>
</dbReference>
<dbReference type="STRING" id="111015.AXF14_05535"/>
<evidence type="ECO:0008006" key="4">
    <source>
        <dbReference type="Google" id="ProtNLM"/>
    </source>
</evidence>
<dbReference type="GO" id="GO:0051782">
    <property type="term" value="P:negative regulation of cell division"/>
    <property type="evidence" value="ECO:0007669"/>
    <property type="project" value="TreeGrafter"/>
</dbReference>
<evidence type="ECO:0000256" key="1">
    <source>
        <dbReference type="SAM" id="MobiDB-lite"/>
    </source>
</evidence>
<dbReference type="GO" id="GO:0005524">
    <property type="term" value="F:ATP binding"/>
    <property type="evidence" value="ECO:0007669"/>
    <property type="project" value="TreeGrafter"/>
</dbReference>
<reference evidence="3" key="1">
    <citation type="submission" date="2016-02" db="EMBL/GenBank/DDBJ databases">
        <authorList>
            <person name="Holder M.E."/>
            <person name="Ajami N.J."/>
            <person name="Petrosino J.F."/>
        </authorList>
    </citation>
    <scope>NUCLEOTIDE SEQUENCE [LARGE SCALE GENOMIC DNA]</scope>
    <source>
        <strain evidence="3">CCUG 36733</strain>
    </source>
</reference>
<dbReference type="Gene3D" id="3.40.50.300">
    <property type="entry name" value="P-loop containing nucleotide triphosphate hydrolases"/>
    <property type="match status" value="1"/>
</dbReference>
<evidence type="ECO:0000313" key="2">
    <source>
        <dbReference type="EMBL" id="AMD87148.1"/>
    </source>
</evidence>
<dbReference type="InterPro" id="IPR050625">
    <property type="entry name" value="ParA/MinD_ATPase"/>
</dbReference>
<proteinExistence type="predicted"/>
<sequence>MLTTIRPNARRSAAPPADASREPTGRPPSTDARGSAQVVALTGAVGGLGVSALLLHLARASAALGRRVAVLDLDPAGCLGTLLGDESRPGLRWADLPVDETAFRADLLVAALPTWIGMPVLTGDERGGPVRPEQAGPALAALAEDHDLVLVDLPRGATPPTGARVLLVTGTDLRTAVAAQAISARFEEAQDPAAPGGTAPPLSLVLRDGAQDLDEADLVTMTGGDVLARLPTDRSVPQHVERGDDPTRGRGGVRRCARVLAALLAEEHEDSARPGAGPDARTRSRP</sequence>
<feature type="region of interest" description="Disordered" evidence="1">
    <location>
        <begin position="232"/>
        <end position="286"/>
    </location>
</feature>
<organism evidence="2 3">
    <name type="scientific">Actinomyces radicidentis</name>
    <dbReference type="NCBI Taxonomy" id="111015"/>
    <lineage>
        <taxon>Bacteria</taxon>
        <taxon>Bacillati</taxon>
        <taxon>Actinomycetota</taxon>
        <taxon>Actinomycetes</taxon>
        <taxon>Actinomycetales</taxon>
        <taxon>Actinomycetaceae</taxon>
        <taxon>Actinomyces</taxon>
    </lineage>
</organism>
<dbReference type="Proteomes" id="UP000065220">
    <property type="component" value="Chromosome"/>
</dbReference>
<dbReference type="AlphaFoldDB" id="A0A0X8JEU2"/>
<accession>A0A0X8JEU2</accession>
<dbReference type="Pfam" id="PF06564">
    <property type="entry name" value="CBP_BcsQ"/>
    <property type="match status" value="1"/>
</dbReference>
<feature type="region of interest" description="Disordered" evidence="1">
    <location>
        <begin position="1"/>
        <end position="34"/>
    </location>
</feature>
<dbReference type="KEGG" id="ard:AXF14_05535"/>
<dbReference type="EMBL" id="CP014228">
    <property type="protein sequence ID" value="AMD87148.1"/>
    <property type="molecule type" value="Genomic_DNA"/>
</dbReference>
<keyword evidence="3" id="KW-1185">Reference proteome</keyword>
<evidence type="ECO:0000313" key="3">
    <source>
        <dbReference type="Proteomes" id="UP000065220"/>
    </source>
</evidence>
<dbReference type="OrthoDB" id="3252838at2"/>
<dbReference type="GO" id="GO:0009898">
    <property type="term" value="C:cytoplasmic side of plasma membrane"/>
    <property type="evidence" value="ECO:0007669"/>
    <property type="project" value="TreeGrafter"/>
</dbReference>
<feature type="compositionally biased region" description="Basic and acidic residues" evidence="1">
    <location>
        <begin position="239"/>
        <end position="248"/>
    </location>
</feature>
<name>A0A0X8JEU2_ACTRD</name>
<feature type="compositionally biased region" description="Low complexity" evidence="1">
    <location>
        <begin position="1"/>
        <end position="18"/>
    </location>
</feature>
<dbReference type="InterPro" id="IPR027417">
    <property type="entry name" value="P-loop_NTPase"/>
</dbReference>
<dbReference type="SUPFAM" id="SSF52540">
    <property type="entry name" value="P-loop containing nucleoside triphosphate hydrolases"/>
    <property type="match status" value="1"/>
</dbReference>
<dbReference type="RefSeq" id="WP_067941520.1">
    <property type="nucleotide sequence ID" value="NZ_CP014228.1"/>
</dbReference>
<gene>
    <name evidence="2" type="ORF">AXF14_05535</name>
</gene>
<dbReference type="PANTHER" id="PTHR43384">
    <property type="entry name" value="SEPTUM SITE-DETERMINING PROTEIN MIND HOMOLOG, CHLOROPLASTIC-RELATED"/>
    <property type="match status" value="1"/>
</dbReference>
<dbReference type="GO" id="GO:0016887">
    <property type="term" value="F:ATP hydrolysis activity"/>
    <property type="evidence" value="ECO:0007669"/>
    <property type="project" value="TreeGrafter"/>
</dbReference>
<protein>
    <recommendedName>
        <fullName evidence="4">CobQ/CobB/MinD/ParA nucleotide binding domain-containing protein</fullName>
    </recommendedName>
</protein>